<accession>A0ABX8EEP9</accession>
<dbReference type="InterPro" id="IPR011037">
    <property type="entry name" value="Pyrv_Knase-like_insert_dom_sf"/>
</dbReference>
<protein>
    <recommendedName>
        <fullName evidence="1">MOSC domain-containing protein</fullName>
    </recommendedName>
</protein>
<reference evidence="2 3" key="1">
    <citation type="submission" date="2021-05" db="EMBL/GenBank/DDBJ databases">
        <title>Complete genome of Nocardioides aquaticus KCTC 9944T isolated from meromictic and hypersaline Ekho Lake, Antarctica.</title>
        <authorList>
            <person name="Hwang K."/>
            <person name="Kim K.M."/>
            <person name="Choe H."/>
        </authorList>
    </citation>
    <scope>NUCLEOTIDE SEQUENCE [LARGE SCALE GENOMIC DNA]</scope>
    <source>
        <strain evidence="2 3">KCTC 9944</strain>
    </source>
</reference>
<dbReference type="SUPFAM" id="SSF50800">
    <property type="entry name" value="PK beta-barrel domain-like"/>
    <property type="match status" value="1"/>
</dbReference>
<evidence type="ECO:0000259" key="1">
    <source>
        <dbReference type="PROSITE" id="PS51340"/>
    </source>
</evidence>
<feature type="domain" description="MOSC" evidence="1">
    <location>
        <begin position="145"/>
        <end position="292"/>
    </location>
</feature>
<keyword evidence="3" id="KW-1185">Reference proteome</keyword>
<dbReference type="PROSITE" id="PS51340">
    <property type="entry name" value="MOSC"/>
    <property type="match status" value="1"/>
</dbReference>
<sequence>MDVPSARVVGIWRYPVKSMGGGPVDEVRLGPRGVVGDRLWAVRDLEDGRVATARRLPALLACRARFVGEPPADVGPGHPWPVVITLPDGAEVGSADPRVHGALTEVLGRPSRLEPLPPLTDRRAHRGGLRTAAAIRAELGLDPDEPLPDPSFLDARTLARLAVWSTPPGTFADVAGLHLLTTTSLATLAAAGVDADVRRFRPTALLESATGSGEGFPERAWVDHDLALGAARVSVTMPTIRCVVPGHAQADGVAEDRGVSRAVAREAGRFLGVYAEVRAEGTLRVGDEVTSRGRTPVPLAARVAGPVVRRVARPALRLGARLLP</sequence>
<name>A0ABX8EEP9_9ACTN</name>
<dbReference type="InterPro" id="IPR005303">
    <property type="entry name" value="MOCOS_middle"/>
</dbReference>
<dbReference type="InterPro" id="IPR005302">
    <property type="entry name" value="MoCF_Sase_C"/>
</dbReference>
<dbReference type="Proteomes" id="UP000679307">
    <property type="component" value="Chromosome"/>
</dbReference>
<dbReference type="Pfam" id="PF03476">
    <property type="entry name" value="MOSC_N"/>
    <property type="match status" value="1"/>
</dbReference>
<gene>
    <name evidence="2" type="ORF">ENKNEFLB_00478</name>
</gene>
<evidence type="ECO:0000313" key="3">
    <source>
        <dbReference type="Proteomes" id="UP000679307"/>
    </source>
</evidence>
<proteinExistence type="predicted"/>
<dbReference type="Gene3D" id="2.40.33.20">
    <property type="entry name" value="PK beta-barrel domain-like"/>
    <property type="match status" value="1"/>
</dbReference>
<dbReference type="EMBL" id="CP075371">
    <property type="protein sequence ID" value="QVT78106.1"/>
    <property type="molecule type" value="Genomic_DNA"/>
</dbReference>
<organism evidence="2 3">
    <name type="scientific">Nocardioides aquaticus</name>
    <dbReference type="NCBI Taxonomy" id="160826"/>
    <lineage>
        <taxon>Bacteria</taxon>
        <taxon>Bacillati</taxon>
        <taxon>Actinomycetota</taxon>
        <taxon>Actinomycetes</taxon>
        <taxon>Propionibacteriales</taxon>
        <taxon>Nocardioidaceae</taxon>
        <taxon>Nocardioides</taxon>
    </lineage>
</organism>
<dbReference type="RefSeq" id="WP_214057737.1">
    <property type="nucleotide sequence ID" value="NZ_BAAAHS010000117.1"/>
</dbReference>
<dbReference type="Pfam" id="PF03473">
    <property type="entry name" value="MOSC"/>
    <property type="match status" value="1"/>
</dbReference>
<evidence type="ECO:0000313" key="2">
    <source>
        <dbReference type="EMBL" id="QVT78106.1"/>
    </source>
</evidence>